<name>A0A2A2A6N7_9BURK</name>
<reference evidence="1 2" key="1">
    <citation type="submission" date="2017-08" db="EMBL/GenBank/DDBJ databases">
        <title>WGS of Clinical strains of the CDC Group NO-1 linked to zoonotic infections in humans.</title>
        <authorList>
            <person name="Bernier A.-M."/>
            <person name="Bernard K."/>
        </authorList>
    </citation>
    <scope>NUCLEOTIDE SEQUENCE [LARGE SCALE GENOMIC DNA]</scope>
    <source>
        <strain evidence="1 2">NML03-0146</strain>
    </source>
</reference>
<dbReference type="Gene3D" id="3.90.1690.10">
    <property type="entry name" value="phage-related protein like domain"/>
    <property type="match status" value="1"/>
</dbReference>
<gene>
    <name evidence="1" type="ORF">CK620_13435</name>
</gene>
<evidence type="ECO:0000313" key="1">
    <source>
        <dbReference type="EMBL" id="PAT32872.1"/>
    </source>
</evidence>
<dbReference type="AlphaFoldDB" id="A0A2A2A6N7"/>
<dbReference type="EMBL" id="NSJF01000010">
    <property type="protein sequence ID" value="PAT32872.1"/>
    <property type="molecule type" value="Genomic_DNA"/>
</dbReference>
<proteinExistence type="predicted"/>
<dbReference type="RefSeq" id="WP_095550740.1">
    <property type="nucleotide sequence ID" value="NZ_NSJF01000010.1"/>
</dbReference>
<evidence type="ECO:0008006" key="3">
    <source>
        <dbReference type="Google" id="ProtNLM"/>
    </source>
</evidence>
<comment type="caution">
    <text evidence="1">The sequence shown here is derived from an EMBL/GenBank/DDBJ whole genome shotgun (WGS) entry which is preliminary data.</text>
</comment>
<accession>A0A2A2A6N7</accession>
<sequence length="307" mass="34024">MSRMKELRIVDPVLTNLAAGYANDEFIADAILPRVPVDKEGGQVPLFGKAQFVEHRTERAIRAASNVRDPEGVQTMAYTLTEYDLATRLDYREKQEAAFALEAIETANTMELLRLGHELRVARIVQNPATYATGHTLALSGSTQFTHPDSDPLGVVMDAKATVRSKIVREPNTLAMGYETYRALRRHPKLVGLLSDNKGRILTLDDLKRFFEVQSIHVGKAVYSPDGEAVQDIWGDNLLLTYTATATAGERNYRTPSFGYTLFKRGWPQVDKYSAEGGKVEFVRATEINAPFVLAKAAGFLVTNTNA</sequence>
<organism evidence="1 2">
    <name type="scientific">Vandammella animalimorsus</name>
    <dbReference type="NCBI Taxonomy" id="2029117"/>
    <lineage>
        <taxon>Bacteria</taxon>
        <taxon>Pseudomonadati</taxon>
        <taxon>Pseudomonadota</taxon>
        <taxon>Betaproteobacteria</taxon>
        <taxon>Burkholderiales</taxon>
        <taxon>Comamonadaceae</taxon>
        <taxon>Vandammella</taxon>
    </lineage>
</organism>
<evidence type="ECO:0000313" key="2">
    <source>
        <dbReference type="Proteomes" id="UP000217999"/>
    </source>
</evidence>
<dbReference type="Proteomes" id="UP000217999">
    <property type="component" value="Unassembled WGS sequence"/>
</dbReference>
<protein>
    <recommendedName>
        <fullName evidence="3">Major capsid protein</fullName>
    </recommendedName>
</protein>
<dbReference type="InterPro" id="IPR053738">
    <property type="entry name" value="Lambda_capsid_assembly"/>
</dbReference>